<proteinExistence type="predicted"/>
<dbReference type="Proteomes" id="UP000257109">
    <property type="component" value="Unassembled WGS sequence"/>
</dbReference>
<organism evidence="1 2">
    <name type="scientific">Mucuna pruriens</name>
    <name type="common">Velvet bean</name>
    <name type="synonym">Dolichos pruriens</name>
    <dbReference type="NCBI Taxonomy" id="157652"/>
    <lineage>
        <taxon>Eukaryota</taxon>
        <taxon>Viridiplantae</taxon>
        <taxon>Streptophyta</taxon>
        <taxon>Embryophyta</taxon>
        <taxon>Tracheophyta</taxon>
        <taxon>Spermatophyta</taxon>
        <taxon>Magnoliopsida</taxon>
        <taxon>eudicotyledons</taxon>
        <taxon>Gunneridae</taxon>
        <taxon>Pentapetalae</taxon>
        <taxon>rosids</taxon>
        <taxon>fabids</taxon>
        <taxon>Fabales</taxon>
        <taxon>Fabaceae</taxon>
        <taxon>Papilionoideae</taxon>
        <taxon>50 kb inversion clade</taxon>
        <taxon>NPAAA clade</taxon>
        <taxon>indigoferoid/millettioid clade</taxon>
        <taxon>Phaseoleae</taxon>
        <taxon>Mucuna</taxon>
    </lineage>
</organism>
<dbReference type="EMBL" id="QJKJ01001681">
    <property type="protein sequence ID" value="RDY06477.1"/>
    <property type="molecule type" value="Genomic_DNA"/>
</dbReference>
<name>A0A371HUN8_MUCPR</name>
<evidence type="ECO:0000313" key="1">
    <source>
        <dbReference type="EMBL" id="RDY06477.1"/>
    </source>
</evidence>
<accession>A0A371HUN8</accession>
<gene>
    <name evidence="1" type="ORF">CR513_09523</name>
</gene>
<comment type="caution">
    <text evidence="1">The sequence shown here is derived from an EMBL/GenBank/DDBJ whole genome shotgun (WGS) entry which is preliminary data.</text>
</comment>
<keyword evidence="2" id="KW-1185">Reference proteome</keyword>
<protein>
    <submittedName>
        <fullName evidence="1">Uncharacterized protein</fullName>
    </submittedName>
</protein>
<reference evidence="1" key="1">
    <citation type="submission" date="2018-05" db="EMBL/GenBank/DDBJ databases">
        <title>Draft genome of Mucuna pruriens seed.</title>
        <authorList>
            <person name="Nnadi N.E."/>
            <person name="Vos R."/>
            <person name="Hasami M.H."/>
            <person name="Devisetty U.K."/>
            <person name="Aguiy J.C."/>
        </authorList>
    </citation>
    <scope>NUCLEOTIDE SEQUENCE [LARGE SCALE GENOMIC DNA]</scope>
    <source>
        <strain evidence="1">JCA_2017</strain>
    </source>
</reference>
<feature type="non-terminal residue" evidence="1">
    <location>
        <position position="1"/>
    </location>
</feature>
<evidence type="ECO:0000313" key="2">
    <source>
        <dbReference type="Proteomes" id="UP000257109"/>
    </source>
</evidence>
<dbReference type="AlphaFoldDB" id="A0A371HUN8"/>
<sequence>MVELEAFSDNTTYSPRITTTMAEIARMNLELQGRMERGRRTPSWYKPKGSYEGGYRARCVVRRNRESNRGREMKKVKVKIPTFL</sequence>